<accession>A0ABX8VC48</accession>
<evidence type="ECO:0000256" key="7">
    <source>
        <dbReference type="ARBA" id="ARBA00023136"/>
    </source>
</evidence>
<keyword evidence="4" id="KW-1003">Cell membrane</keyword>
<keyword evidence="6 8" id="KW-1133">Transmembrane helix</keyword>
<evidence type="ECO:0000313" key="9">
    <source>
        <dbReference type="EMBL" id="QYJ68758.1"/>
    </source>
</evidence>
<dbReference type="RefSeq" id="WP_220641097.1">
    <property type="nucleotide sequence ID" value="NZ_CP080429.1"/>
</dbReference>
<dbReference type="PANTHER" id="PTHR21716">
    <property type="entry name" value="TRANSMEMBRANE PROTEIN"/>
    <property type="match status" value="1"/>
</dbReference>
<proteinExistence type="inferred from homology"/>
<feature type="transmembrane region" description="Helical" evidence="8">
    <location>
        <begin position="31"/>
        <end position="48"/>
    </location>
</feature>
<feature type="transmembrane region" description="Helical" evidence="8">
    <location>
        <begin position="198"/>
        <end position="218"/>
    </location>
</feature>
<evidence type="ECO:0000256" key="4">
    <source>
        <dbReference type="ARBA" id="ARBA00022475"/>
    </source>
</evidence>
<keyword evidence="5 8" id="KW-0812">Transmembrane</keyword>
<evidence type="ECO:0000256" key="1">
    <source>
        <dbReference type="ARBA" id="ARBA00004651"/>
    </source>
</evidence>
<comment type="subcellular location">
    <subcellularLocation>
        <location evidence="1">Cell membrane</location>
        <topology evidence="1">Multi-pass membrane protein</topology>
    </subcellularLocation>
</comment>
<organism evidence="9 10">
    <name type="scientific">Flavobacterium litorale</name>
    <dbReference type="NCBI Taxonomy" id="2856519"/>
    <lineage>
        <taxon>Bacteria</taxon>
        <taxon>Pseudomonadati</taxon>
        <taxon>Bacteroidota</taxon>
        <taxon>Flavobacteriia</taxon>
        <taxon>Flavobacteriales</taxon>
        <taxon>Flavobacteriaceae</taxon>
        <taxon>Flavobacterium</taxon>
    </lineage>
</organism>
<evidence type="ECO:0000256" key="8">
    <source>
        <dbReference type="SAM" id="Phobius"/>
    </source>
</evidence>
<comment type="similarity">
    <text evidence="2">Belongs to the autoinducer-2 exporter (AI-2E) (TC 2.A.86) family.</text>
</comment>
<dbReference type="EMBL" id="CP080429">
    <property type="protein sequence ID" value="QYJ68758.1"/>
    <property type="molecule type" value="Genomic_DNA"/>
</dbReference>
<gene>
    <name evidence="9" type="ORF">K1I41_02435</name>
</gene>
<evidence type="ECO:0000256" key="3">
    <source>
        <dbReference type="ARBA" id="ARBA00022448"/>
    </source>
</evidence>
<evidence type="ECO:0000313" key="10">
    <source>
        <dbReference type="Proteomes" id="UP000825381"/>
    </source>
</evidence>
<keyword evidence="7 8" id="KW-0472">Membrane</keyword>
<name>A0ABX8VC48_9FLAO</name>
<keyword evidence="3" id="KW-0813">Transport</keyword>
<feature type="transmembrane region" description="Helical" evidence="8">
    <location>
        <begin position="143"/>
        <end position="163"/>
    </location>
</feature>
<feature type="transmembrane region" description="Helical" evidence="8">
    <location>
        <begin position="60"/>
        <end position="83"/>
    </location>
</feature>
<dbReference type="Proteomes" id="UP000825381">
    <property type="component" value="Chromosome"/>
</dbReference>
<dbReference type="Pfam" id="PF01594">
    <property type="entry name" value="AI-2E_transport"/>
    <property type="match status" value="1"/>
</dbReference>
<sequence length="346" mass="38160">MTLGKKIIVNGTAIIVGLYFLVLGIIEAKPFLGTFVIAVILALLMMPISKKLEKRGLKRIYASIVNTLLLFLLSLGFAALISIQLSTFLKDWDNVKQQIVPKIEKLEGLVYSNTPIEKEDVKLGDAVSNKGVGKKALSFINSFYSFIGNYLLTFIYIFFLLNYRSRFRKFFIKLFPDNKKQKITTVLSEIASITQGYLFGKFLLMVFLFIIYAIGMGATGVSNFIVISALAALLSIIPYIGNIIGFVLAIGLGYVTNGDTVALIGIVATFSIAQFVESYVLQPYVVGDKVNLNPLMIILIVVVGNLMWGVIGMIISVPVLAIANVIFKHVQPLKPFSFLLSNDDSK</sequence>
<evidence type="ECO:0000256" key="2">
    <source>
        <dbReference type="ARBA" id="ARBA00009773"/>
    </source>
</evidence>
<feature type="transmembrane region" description="Helical" evidence="8">
    <location>
        <begin position="7"/>
        <end position="25"/>
    </location>
</feature>
<dbReference type="PANTHER" id="PTHR21716:SF53">
    <property type="entry name" value="PERMEASE PERM-RELATED"/>
    <property type="match status" value="1"/>
</dbReference>
<protein>
    <submittedName>
        <fullName evidence="9">AI-2E family transporter</fullName>
    </submittedName>
</protein>
<feature type="transmembrane region" description="Helical" evidence="8">
    <location>
        <begin position="261"/>
        <end position="282"/>
    </location>
</feature>
<keyword evidence="10" id="KW-1185">Reference proteome</keyword>
<dbReference type="InterPro" id="IPR002549">
    <property type="entry name" value="AI-2E-like"/>
</dbReference>
<evidence type="ECO:0000256" key="6">
    <source>
        <dbReference type="ARBA" id="ARBA00022989"/>
    </source>
</evidence>
<reference evidence="9 10" key="1">
    <citation type="submission" date="2021-07" db="EMBL/GenBank/DDBJ databases">
        <title>Flavobacterium WSW3-B6 sp.nov, isolated from seaweed.</title>
        <authorList>
            <person name="Muhammad N."/>
            <person name="Ho H."/>
            <person name="Lee Y.-J."/>
            <person name="Nguyen T."/>
            <person name="Ho J."/>
            <person name="Kim S.-G."/>
        </authorList>
    </citation>
    <scope>NUCLEOTIDE SEQUENCE [LARGE SCALE GENOMIC DNA]</scope>
    <source>
        <strain evidence="9 10">WSW3-B6</strain>
    </source>
</reference>
<feature type="transmembrane region" description="Helical" evidence="8">
    <location>
        <begin position="224"/>
        <end position="249"/>
    </location>
</feature>
<feature type="transmembrane region" description="Helical" evidence="8">
    <location>
        <begin position="294"/>
        <end position="327"/>
    </location>
</feature>
<evidence type="ECO:0000256" key="5">
    <source>
        <dbReference type="ARBA" id="ARBA00022692"/>
    </source>
</evidence>